<protein>
    <recommendedName>
        <fullName evidence="5">LPXTG cell wall anchor domain-containing protein</fullName>
    </recommendedName>
</protein>
<dbReference type="EMBL" id="RJUF01000174">
    <property type="protein sequence ID" value="MCP9764605.1"/>
    <property type="molecule type" value="Genomic_DNA"/>
</dbReference>
<evidence type="ECO:0000313" key="3">
    <source>
        <dbReference type="EMBL" id="MCP9764605.1"/>
    </source>
</evidence>
<keyword evidence="1" id="KW-1133">Transmembrane helix</keyword>
<feature type="signal peptide" evidence="2">
    <location>
        <begin position="1"/>
        <end position="23"/>
    </location>
</feature>
<gene>
    <name evidence="3" type="ORF">EGI31_16820</name>
</gene>
<keyword evidence="4" id="KW-1185">Reference proteome</keyword>
<comment type="caution">
    <text evidence="3">The sequence shown here is derived from an EMBL/GenBank/DDBJ whole genome shotgun (WGS) entry which is preliminary data.</text>
</comment>
<evidence type="ECO:0008006" key="5">
    <source>
        <dbReference type="Google" id="ProtNLM"/>
    </source>
</evidence>
<evidence type="ECO:0000313" key="4">
    <source>
        <dbReference type="Proteomes" id="UP001204144"/>
    </source>
</evidence>
<keyword evidence="1" id="KW-0472">Membrane</keyword>
<evidence type="ECO:0000256" key="2">
    <source>
        <dbReference type="SAM" id="SignalP"/>
    </source>
</evidence>
<keyword evidence="1" id="KW-0812">Transmembrane</keyword>
<name>A0AAE3KXC2_9BACT</name>
<dbReference type="Proteomes" id="UP001204144">
    <property type="component" value="Unassembled WGS sequence"/>
</dbReference>
<sequence length="65" mass="6834">MKASVQKSLLFSLVFLSNIMAFAQPSARGGAGSDDNEWIKFLIIGLVVGAILGFLGGKYAGNSKK</sequence>
<proteinExistence type="predicted"/>
<organism evidence="3 4">
    <name type="scientific">Lacihabitans soyangensis</name>
    <dbReference type="NCBI Taxonomy" id="869394"/>
    <lineage>
        <taxon>Bacteria</taxon>
        <taxon>Pseudomonadati</taxon>
        <taxon>Bacteroidota</taxon>
        <taxon>Cytophagia</taxon>
        <taxon>Cytophagales</taxon>
        <taxon>Leadbetterellaceae</taxon>
        <taxon>Lacihabitans</taxon>
    </lineage>
</organism>
<dbReference type="AlphaFoldDB" id="A0AAE3KXC2"/>
<dbReference type="RefSeq" id="WP_255038297.1">
    <property type="nucleotide sequence ID" value="NZ_RJUF01000174.1"/>
</dbReference>
<evidence type="ECO:0000256" key="1">
    <source>
        <dbReference type="SAM" id="Phobius"/>
    </source>
</evidence>
<keyword evidence="2" id="KW-0732">Signal</keyword>
<accession>A0AAE3KXC2</accession>
<feature type="transmembrane region" description="Helical" evidence="1">
    <location>
        <begin position="39"/>
        <end position="60"/>
    </location>
</feature>
<reference evidence="3 4" key="1">
    <citation type="submission" date="2018-11" db="EMBL/GenBank/DDBJ databases">
        <title>Novel bacteria species description.</title>
        <authorList>
            <person name="Han J.-H."/>
        </authorList>
    </citation>
    <scope>NUCLEOTIDE SEQUENCE [LARGE SCALE GENOMIC DNA]</scope>
    <source>
        <strain evidence="3 4">KCTC23259</strain>
    </source>
</reference>
<feature type="chain" id="PRO_5042161488" description="LPXTG cell wall anchor domain-containing protein" evidence="2">
    <location>
        <begin position="24"/>
        <end position="65"/>
    </location>
</feature>